<organism evidence="1 2">
    <name type="scientific">Paenibacillus phyllosphaerae</name>
    <dbReference type="NCBI Taxonomy" id="274593"/>
    <lineage>
        <taxon>Bacteria</taxon>
        <taxon>Bacillati</taxon>
        <taxon>Bacillota</taxon>
        <taxon>Bacilli</taxon>
        <taxon>Bacillales</taxon>
        <taxon>Paenibacillaceae</taxon>
        <taxon>Paenibacillus</taxon>
    </lineage>
</organism>
<reference evidence="1 2" key="1">
    <citation type="submission" date="2020-08" db="EMBL/GenBank/DDBJ databases">
        <title>Genomic Encyclopedia of Type Strains, Phase III (KMG-III): the genomes of soil and plant-associated and newly described type strains.</title>
        <authorList>
            <person name="Whitman W."/>
        </authorList>
    </citation>
    <scope>NUCLEOTIDE SEQUENCE [LARGE SCALE GENOMIC DNA]</scope>
    <source>
        <strain evidence="1 2">CECT 5862</strain>
    </source>
</reference>
<protein>
    <submittedName>
        <fullName evidence="1">Uncharacterized protein</fullName>
    </submittedName>
</protein>
<accession>A0A7W5B476</accession>
<evidence type="ECO:0000313" key="2">
    <source>
        <dbReference type="Proteomes" id="UP000570361"/>
    </source>
</evidence>
<dbReference type="Proteomes" id="UP000570361">
    <property type="component" value="Unassembled WGS sequence"/>
</dbReference>
<evidence type="ECO:0000313" key="1">
    <source>
        <dbReference type="EMBL" id="MBB3113406.1"/>
    </source>
</evidence>
<gene>
    <name evidence="1" type="ORF">FHS18_005518</name>
</gene>
<proteinExistence type="predicted"/>
<keyword evidence="2" id="KW-1185">Reference proteome</keyword>
<sequence length="161" mass="18267">MRTSEAPVGSTCESSDMASVTIKRLLIWVVIIQFPLSFKKASQLSRWPIRTNNLYCQLPRRQTSPWVDEQSTITENIIKRTPKPIISWFGGSLFLIKFTNGCNNAPGHLANYDISFGARGSGSFFGERSRRYVHSSTFSSVGFCFGLRCPMYQHIPIVIYF</sequence>
<dbReference type="EMBL" id="JACHXK010000018">
    <property type="protein sequence ID" value="MBB3113406.1"/>
    <property type="molecule type" value="Genomic_DNA"/>
</dbReference>
<comment type="caution">
    <text evidence="1">The sequence shown here is derived from an EMBL/GenBank/DDBJ whole genome shotgun (WGS) entry which is preliminary data.</text>
</comment>
<dbReference type="AlphaFoldDB" id="A0A7W5B476"/>
<name>A0A7W5B476_9BACL</name>